<keyword evidence="6 12" id="KW-0697">Rotamase</keyword>
<evidence type="ECO:0000256" key="1">
    <source>
        <dbReference type="ARBA" id="ARBA00000971"/>
    </source>
</evidence>
<evidence type="ECO:0000256" key="10">
    <source>
        <dbReference type="ARBA" id="ARBA00024849"/>
    </source>
</evidence>
<dbReference type="AlphaFoldDB" id="A0A369AWK0"/>
<evidence type="ECO:0000256" key="13">
    <source>
        <dbReference type="PROSITE-ProRule" id="PRU00277"/>
    </source>
</evidence>
<dbReference type="InterPro" id="IPR036611">
    <property type="entry name" value="Trigger_fac_ribosome-bd_sf"/>
</dbReference>
<dbReference type="NCBIfam" id="TIGR00115">
    <property type="entry name" value="tig"/>
    <property type="match status" value="1"/>
</dbReference>
<dbReference type="GO" id="GO:0043335">
    <property type="term" value="P:protein unfolding"/>
    <property type="evidence" value="ECO:0007669"/>
    <property type="project" value="TreeGrafter"/>
</dbReference>
<dbReference type="RefSeq" id="WP_114298593.1">
    <property type="nucleotide sequence ID" value="NZ_QPJT01000017.1"/>
</dbReference>
<evidence type="ECO:0000256" key="5">
    <source>
        <dbReference type="ARBA" id="ARBA00022618"/>
    </source>
</evidence>
<comment type="domain">
    <text evidence="12">Consists of 3 domains; the N-terminus binds the ribosome, the middle domain has PPIase activity, while the C-terminus has intrinsic chaperone activity on its own.</text>
</comment>
<evidence type="ECO:0000313" key="17">
    <source>
        <dbReference type="Proteomes" id="UP000253034"/>
    </source>
</evidence>
<evidence type="ECO:0000256" key="11">
    <source>
        <dbReference type="ARBA" id="ARBA00029986"/>
    </source>
</evidence>
<keyword evidence="8 12" id="KW-0413">Isomerase</keyword>
<evidence type="ECO:0000313" key="16">
    <source>
        <dbReference type="EMBL" id="RCX13541.1"/>
    </source>
</evidence>
<dbReference type="InterPro" id="IPR037041">
    <property type="entry name" value="Trigger_fac_C_sf"/>
</dbReference>
<dbReference type="SUPFAM" id="SSF54534">
    <property type="entry name" value="FKBP-like"/>
    <property type="match status" value="1"/>
</dbReference>
<keyword evidence="7 12" id="KW-0143">Chaperone</keyword>
<comment type="subcellular location">
    <subcellularLocation>
        <location evidence="12">Cytoplasm</location>
    </subcellularLocation>
    <text evidence="12">About half TF is bound to the ribosome near the polypeptide exit tunnel while the other half is free in the cytoplasm.</text>
</comment>
<evidence type="ECO:0000256" key="12">
    <source>
        <dbReference type="HAMAP-Rule" id="MF_00303"/>
    </source>
</evidence>
<dbReference type="EMBL" id="QPJT01000017">
    <property type="protein sequence ID" value="RCX13541.1"/>
    <property type="molecule type" value="Genomic_DNA"/>
</dbReference>
<organism evidence="16 17">
    <name type="scientific">Anaerobacterium chartisolvens</name>
    <dbReference type="NCBI Taxonomy" id="1297424"/>
    <lineage>
        <taxon>Bacteria</taxon>
        <taxon>Bacillati</taxon>
        <taxon>Bacillota</taxon>
        <taxon>Clostridia</taxon>
        <taxon>Eubacteriales</taxon>
        <taxon>Oscillospiraceae</taxon>
        <taxon>Anaerobacterium</taxon>
    </lineage>
</organism>
<dbReference type="Gene3D" id="1.10.3120.10">
    <property type="entry name" value="Trigger factor, C-terminal domain"/>
    <property type="match status" value="1"/>
</dbReference>
<dbReference type="GO" id="GO:0043022">
    <property type="term" value="F:ribosome binding"/>
    <property type="evidence" value="ECO:0007669"/>
    <property type="project" value="TreeGrafter"/>
</dbReference>
<dbReference type="InterPro" id="IPR001179">
    <property type="entry name" value="PPIase_FKBP_dom"/>
</dbReference>
<dbReference type="SUPFAM" id="SSF102735">
    <property type="entry name" value="Trigger factor ribosome-binding domain"/>
    <property type="match status" value="1"/>
</dbReference>
<dbReference type="InterPro" id="IPR005215">
    <property type="entry name" value="Trig_fac"/>
</dbReference>
<keyword evidence="9 12" id="KW-0131">Cell cycle</keyword>
<proteinExistence type="inferred from homology"/>
<dbReference type="InterPro" id="IPR008881">
    <property type="entry name" value="Trigger_fac_ribosome-bd_bac"/>
</dbReference>
<dbReference type="PANTHER" id="PTHR30560">
    <property type="entry name" value="TRIGGER FACTOR CHAPERONE AND PEPTIDYL-PROLYL CIS/TRANS ISOMERASE"/>
    <property type="match status" value="1"/>
</dbReference>
<evidence type="ECO:0000256" key="2">
    <source>
        <dbReference type="ARBA" id="ARBA00005464"/>
    </source>
</evidence>
<keyword evidence="17" id="KW-1185">Reference proteome</keyword>
<name>A0A369AWK0_9FIRM</name>
<evidence type="ECO:0000256" key="3">
    <source>
        <dbReference type="ARBA" id="ARBA00013194"/>
    </source>
</evidence>
<keyword evidence="5 12" id="KW-0132">Cell division</keyword>
<dbReference type="Pfam" id="PF05697">
    <property type="entry name" value="Trigger_N"/>
    <property type="match status" value="1"/>
</dbReference>
<dbReference type="Proteomes" id="UP000253034">
    <property type="component" value="Unassembled WGS sequence"/>
</dbReference>
<dbReference type="InterPro" id="IPR008880">
    <property type="entry name" value="Trigger_fac_C"/>
</dbReference>
<accession>A0A369AWK0</accession>
<comment type="function">
    <text evidence="10 12">Involved in protein export. Acts as a chaperone by maintaining the newly synthesized protein in an open conformation. Functions as a peptidyl-prolyl cis-trans isomerase.</text>
</comment>
<dbReference type="EC" id="5.2.1.8" evidence="3 12"/>
<dbReference type="GO" id="GO:0051301">
    <property type="term" value="P:cell division"/>
    <property type="evidence" value="ECO:0007669"/>
    <property type="project" value="UniProtKB-KW"/>
</dbReference>
<dbReference type="PROSITE" id="PS50059">
    <property type="entry name" value="FKBP_PPIASE"/>
    <property type="match status" value="1"/>
</dbReference>
<dbReference type="PIRSF" id="PIRSF003095">
    <property type="entry name" value="Trigger_factor"/>
    <property type="match status" value="1"/>
</dbReference>
<dbReference type="InterPro" id="IPR046357">
    <property type="entry name" value="PPIase_dom_sf"/>
</dbReference>
<feature type="domain" description="PPIase FKBP-type" evidence="15">
    <location>
        <begin position="163"/>
        <end position="248"/>
    </location>
</feature>
<evidence type="ECO:0000256" key="6">
    <source>
        <dbReference type="ARBA" id="ARBA00023110"/>
    </source>
</evidence>
<dbReference type="PANTHER" id="PTHR30560:SF3">
    <property type="entry name" value="TRIGGER FACTOR-LIKE PROTEIN TIG, CHLOROPLASTIC"/>
    <property type="match status" value="1"/>
</dbReference>
<dbReference type="Gene3D" id="3.10.50.40">
    <property type="match status" value="1"/>
</dbReference>
<comment type="catalytic activity">
    <reaction evidence="1 12 13">
        <text>[protein]-peptidylproline (omega=180) = [protein]-peptidylproline (omega=0)</text>
        <dbReference type="Rhea" id="RHEA:16237"/>
        <dbReference type="Rhea" id="RHEA-COMP:10747"/>
        <dbReference type="Rhea" id="RHEA-COMP:10748"/>
        <dbReference type="ChEBI" id="CHEBI:83833"/>
        <dbReference type="ChEBI" id="CHEBI:83834"/>
        <dbReference type="EC" id="5.2.1.8"/>
    </reaction>
</comment>
<dbReference type="Pfam" id="PF05698">
    <property type="entry name" value="Trigger_C"/>
    <property type="match status" value="1"/>
</dbReference>
<dbReference type="SUPFAM" id="SSF109998">
    <property type="entry name" value="Triger factor/SurA peptide-binding domain-like"/>
    <property type="match status" value="1"/>
</dbReference>
<evidence type="ECO:0000259" key="15">
    <source>
        <dbReference type="PROSITE" id="PS50059"/>
    </source>
</evidence>
<protein>
    <recommendedName>
        <fullName evidence="4 12">Trigger factor</fullName>
        <shortName evidence="12">TF</shortName>
        <ecNumber evidence="3 12">5.2.1.8</ecNumber>
    </recommendedName>
    <alternativeName>
        <fullName evidence="11 12">PPIase</fullName>
    </alternativeName>
</protein>
<dbReference type="GO" id="GO:0051083">
    <property type="term" value="P:'de novo' cotranslational protein folding"/>
    <property type="evidence" value="ECO:0007669"/>
    <property type="project" value="TreeGrafter"/>
</dbReference>
<dbReference type="GO" id="GO:0044183">
    <property type="term" value="F:protein folding chaperone"/>
    <property type="evidence" value="ECO:0007669"/>
    <property type="project" value="TreeGrafter"/>
</dbReference>
<dbReference type="Gene3D" id="3.30.70.1050">
    <property type="entry name" value="Trigger factor ribosome-binding domain"/>
    <property type="match status" value="1"/>
</dbReference>
<comment type="caution">
    <text evidence="16">The sequence shown here is derived from an EMBL/GenBank/DDBJ whole genome shotgun (WGS) entry which is preliminary data.</text>
</comment>
<evidence type="ECO:0000256" key="4">
    <source>
        <dbReference type="ARBA" id="ARBA00016902"/>
    </source>
</evidence>
<sequence>MNVKVENVEKNVVQLDIEVDAAKFESGMQKSFLKNAGRFSIPGFRKGKAPRKMIERYYGEQVLYEDAINFICPEAYDEAVAQNGIFPVDRPEIDIKQIGEGQNLIFTAKVAVKPEVEIGEYKGIEVGKIEVHITDEDVENELAKIAEKNARMVSVEDRPIQNGDTATINFEGFVDEEAFEGGKGEDYPLVIGSGQFIPGFEEQLVGLEAGAHAEVNVSFPEDYQSAELAGKAAVFKVDIKEIKLKELPALDDEFAKDVSEFDTLSEYKASLREKLTHEAKHKAEHETEDAIVNKVVENAVVDIPRPMIEKRIDSMIYDFDMRLRYQGLDMERYMQMMGMDSDTFRQQFSKRAEGEVKSQLVIEKIGAIEGIATGEEEVDEEIKKMAEGYKQSEEEFKKHLGQDDIEYIKRNLVMKKTVDFLVENAKIV</sequence>
<dbReference type="Pfam" id="PF00254">
    <property type="entry name" value="FKBP_C"/>
    <property type="match status" value="1"/>
</dbReference>
<dbReference type="FunFam" id="3.10.50.40:FF:000001">
    <property type="entry name" value="Trigger factor"/>
    <property type="match status" value="1"/>
</dbReference>
<gene>
    <name evidence="12" type="primary">tig</name>
    <name evidence="16" type="ORF">DFR58_11781</name>
</gene>
<dbReference type="GO" id="GO:0015031">
    <property type="term" value="P:protein transport"/>
    <property type="evidence" value="ECO:0007669"/>
    <property type="project" value="UniProtKB-UniRule"/>
</dbReference>
<dbReference type="GO" id="GO:0003755">
    <property type="term" value="F:peptidyl-prolyl cis-trans isomerase activity"/>
    <property type="evidence" value="ECO:0007669"/>
    <property type="project" value="UniProtKB-UniRule"/>
</dbReference>
<evidence type="ECO:0000256" key="8">
    <source>
        <dbReference type="ARBA" id="ARBA00023235"/>
    </source>
</evidence>
<keyword evidence="12" id="KW-0963">Cytoplasm</keyword>
<dbReference type="InterPro" id="IPR027304">
    <property type="entry name" value="Trigger_fact/SurA_dom_sf"/>
</dbReference>
<evidence type="ECO:0000256" key="7">
    <source>
        <dbReference type="ARBA" id="ARBA00023186"/>
    </source>
</evidence>
<dbReference type="HAMAP" id="MF_00303">
    <property type="entry name" value="Trigger_factor_Tig"/>
    <property type="match status" value="1"/>
</dbReference>
<comment type="similarity">
    <text evidence="2 12 14">Belongs to the FKBP-type PPIase family. Tig subfamily.</text>
</comment>
<evidence type="ECO:0000256" key="9">
    <source>
        <dbReference type="ARBA" id="ARBA00023306"/>
    </source>
</evidence>
<reference evidence="16 17" key="1">
    <citation type="submission" date="2018-07" db="EMBL/GenBank/DDBJ databases">
        <title>Genomic Encyclopedia of Type Strains, Phase IV (KMG-IV): sequencing the most valuable type-strain genomes for metagenomic binning, comparative biology and taxonomic classification.</title>
        <authorList>
            <person name="Goeker M."/>
        </authorList>
    </citation>
    <scope>NUCLEOTIDE SEQUENCE [LARGE SCALE GENOMIC DNA]</scope>
    <source>
        <strain evidence="16 17">DSM 27016</strain>
    </source>
</reference>
<dbReference type="OrthoDB" id="9767721at2"/>
<evidence type="ECO:0000256" key="14">
    <source>
        <dbReference type="RuleBase" id="RU003914"/>
    </source>
</evidence>
<dbReference type="GO" id="GO:0005737">
    <property type="term" value="C:cytoplasm"/>
    <property type="evidence" value="ECO:0007669"/>
    <property type="project" value="UniProtKB-SubCell"/>
</dbReference>